<proteinExistence type="inferred from homology"/>
<protein>
    <recommendedName>
        <fullName evidence="6">Non-specific lipid-transfer protein</fullName>
    </recommendedName>
</protein>
<dbReference type="Proteomes" id="UP000290289">
    <property type="component" value="Chromosome 7"/>
</dbReference>
<reference evidence="9 10" key="1">
    <citation type="submission" date="2018-10" db="EMBL/GenBank/DDBJ databases">
        <title>A high-quality apple genome assembly.</title>
        <authorList>
            <person name="Hu J."/>
        </authorList>
    </citation>
    <scope>NUCLEOTIDE SEQUENCE [LARGE SCALE GENOMIC DNA]</scope>
    <source>
        <strain evidence="10">cv. HFTH1</strain>
        <tissue evidence="9">Young leaf</tissue>
    </source>
</reference>
<dbReference type="PRINTS" id="PR00382">
    <property type="entry name" value="LIPIDTRNSFER"/>
</dbReference>
<evidence type="ECO:0000256" key="3">
    <source>
        <dbReference type="ARBA" id="ARBA00022448"/>
    </source>
</evidence>
<dbReference type="InterPro" id="IPR016140">
    <property type="entry name" value="Bifunc_inhib/LTP/seed_store"/>
</dbReference>
<dbReference type="SUPFAM" id="SSF47699">
    <property type="entry name" value="Bifunctional inhibitor/lipid-transfer protein/seed storage 2S albumin"/>
    <property type="match status" value="1"/>
</dbReference>
<gene>
    <name evidence="9" type="ORF">DVH24_011882</name>
</gene>
<accession>A0A498JAW2</accession>
<organism evidence="9 10">
    <name type="scientific">Malus domestica</name>
    <name type="common">Apple</name>
    <name type="synonym">Pyrus malus</name>
    <dbReference type="NCBI Taxonomy" id="3750"/>
    <lineage>
        <taxon>Eukaryota</taxon>
        <taxon>Viridiplantae</taxon>
        <taxon>Streptophyta</taxon>
        <taxon>Embryophyta</taxon>
        <taxon>Tracheophyta</taxon>
        <taxon>Spermatophyta</taxon>
        <taxon>Magnoliopsida</taxon>
        <taxon>eudicotyledons</taxon>
        <taxon>Gunneridae</taxon>
        <taxon>Pentapetalae</taxon>
        <taxon>rosids</taxon>
        <taxon>fabids</taxon>
        <taxon>Rosales</taxon>
        <taxon>Rosaceae</taxon>
        <taxon>Amygdaloideae</taxon>
        <taxon>Maleae</taxon>
        <taxon>Malus</taxon>
    </lineage>
</organism>
<comment type="similarity">
    <text evidence="2 6">Belongs to the plant LTP family.</text>
</comment>
<evidence type="ECO:0000259" key="8">
    <source>
        <dbReference type="SMART" id="SM00499"/>
    </source>
</evidence>
<keyword evidence="3 6" id="KW-0813">Transport</keyword>
<evidence type="ECO:0000256" key="2">
    <source>
        <dbReference type="ARBA" id="ARBA00009748"/>
    </source>
</evidence>
<evidence type="ECO:0000256" key="7">
    <source>
        <dbReference type="SAM" id="SignalP"/>
    </source>
</evidence>
<feature type="domain" description="Bifunctional inhibitor/plant lipid transfer protein/seed storage helical" evidence="8">
    <location>
        <begin position="24"/>
        <end position="111"/>
    </location>
</feature>
<evidence type="ECO:0000313" key="9">
    <source>
        <dbReference type="EMBL" id="RXH92858.1"/>
    </source>
</evidence>
<dbReference type="PANTHER" id="PTHR33076">
    <property type="entry name" value="NON-SPECIFIC LIPID-TRANSFER PROTEIN 2-RELATED"/>
    <property type="match status" value="1"/>
</dbReference>
<dbReference type="GO" id="GO:0008289">
    <property type="term" value="F:lipid binding"/>
    <property type="evidence" value="ECO:0007669"/>
    <property type="project" value="UniProtKB-KW"/>
</dbReference>
<dbReference type="GO" id="GO:0006869">
    <property type="term" value="P:lipid transport"/>
    <property type="evidence" value="ECO:0007669"/>
    <property type="project" value="InterPro"/>
</dbReference>
<evidence type="ECO:0000256" key="1">
    <source>
        <dbReference type="ARBA" id="ARBA00003211"/>
    </source>
</evidence>
<evidence type="ECO:0000256" key="6">
    <source>
        <dbReference type="RuleBase" id="RU000628"/>
    </source>
</evidence>
<feature type="chain" id="PRO_5019777791" description="Non-specific lipid-transfer protein" evidence="7">
    <location>
        <begin position="21"/>
        <end position="113"/>
    </location>
</feature>
<evidence type="ECO:0000313" key="10">
    <source>
        <dbReference type="Proteomes" id="UP000290289"/>
    </source>
</evidence>
<dbReference type="SMR" id="A0A498JAW2"/>
<dbReference type="CDD" id="cd01960">
    <property type="entry name" value="nsLTP1"/>
    <property type="match status" value="1"/>
</dbReference>
<name>A0A498JAW2_MALDO</name>
<evidence type="ECO:0000256" key="5">
    <source>
        <dbReference type="ARBA" id="ARBA00023157"/>
    </source>
</evidence>
<dbReference type="InterPro" id="IPR000528">
    <property type="entry name" value="Plant_nsLTP"/>
</dbReference>
<dbReference type="Pfam" id="PF00234">
    <property type="entry name" value="Tryp_alpha_amyl"/>
    <property type="match status" value="1"/>
</dbReference>
<keyword evidence="7" id="KW-0732">Signal</keyword>
<keyword evidence="10" id="KW-1185">Reference proteome</keyword>
<keyword evidence="4 6" id="KW-0446">Lipid-binding</keyword>
<dbReference type="InterPro" id="IPR036312">
    <property type="entry name" value="Bifun_inhib/LTP/seed_sf"/>
</dbReference>
<dbReference type="Gene3D" id="1.10.110.10">
    <property type="entry name" value="Plant lipid-transfer and hydrophobic proteins"/>
    <property type="match status" value="1"/>
</dbReference>
<keyword evidence="5" id="KW-1015">Disulfide bond</keyword>
<dbReference type="AlphaFoldDB" id="A0A498JAW2"/>
<sequence length="113" mass="11649">MSRLIGFLAVLLLLSITAHSAPSCPTVKQEVAPCVTFVKGGADAKPSGECCKGVKNLSVNAANKADKEAVCLCLKQALSTIGTYNPSQISALPKKCGISLDLPAIDKGTDCTK</sequence>
<comment type="function">
    <text evidence="1 6">Plant non-specific lipid-transfer proteins transfer phospholipids as well as galactolipids across membranes. May play a role in wax or cutin deposition in the cell walls of expanding epidermal cells and certain secretory tissues.</text>
</comment>
<dbReference type="EMBL" id="RDQH01000333">
    <property type="protein sequence ID" value="RXH92858.1"/>
    <property type="molecule type" value="Genomic_DNA"/>
</dbReference>
<dbReference type="SMART" id="SM00499">
    <property type="entry name" value="AAI"/>
    <property type="match status" value="1"/>
</dbReference>
<comment type="caution">
    <text evidence="9">The sequence shown here is derived from an EMBL/GenBank/DDBJ whole genome shotgun (WGS) entry which is preliminary data.</text>
</comment>
<feature type="signal peptide" evidence="7">
    <location>
        <begin position="1"/>
        <end position="20"/>
    </location>
</feature>
<evidence type="ECO:0000256" key="4">
    <source>
        <dbReference type="ARBA" id="ARBA00023121"/>
    </source>
</evidence>